<dbReference type="Gene3D" id="1.25.40.10">
    <property type="entry name" value="Tetratricopeptide repeat domain"/>
    <property type="match status" value="1"/>
</dbReference>
<dbReference type="InParanoid" id="D8QQK8"/>
<evidence type="ECO:0000256" key="1">
    <source>
        <dbReference type="ARBA" id="ARBA00022737"/>
    </source>
</evidence>
<dbReference type="AlphaFoldDB" id="D8QQK8"/>
<evidence type="ECO:0000313" key="3">
    <source>
        <dbReference type="EMBL" id="EFJ38474.1"/>
    </source>
</evidence>
<accession>D8QQK8</accession>
<dbReference type="InterPro" id="IPR002885">
    <property type="entry name" value="PPR_rpt"/>
</dbReference>
<dbReference type="Pfam" id="PF01535">
    <property type="entry name" value="PPR"/>
    <property type="match status" value="2"/>
</dbReference>
<protein>
    <recommendedName>
        <fullName evidence="5">Pentacotripeptide-repeat region of PRORP domain-containing protein</fullName>
    </recommendedName>
</protein>
<dbReference type="InterPro" id="IPR011990">
    <property type="entry name" value="TPR-like_helical_dom_sf"/>
</dbReference>
<name>D8QQK8_SELML</name>
<organism evidence="4">
    <name type="scientific">Selaginella moellendorffii</name>
    <name type="common">Spikemoss</name>
    <dbReference type="NCBI Taxonomy" id="88036"/>
    <lineage>
        <taxon>Eukaryota</taxon>
        <taxon>Viridiplantae</taxon>
        <taxon>Streptophyta</taxon>
        <taxon>Embryophyta</taxon>
        <taxon>Tracheophyta</taxon>
        <taxon>Lycopodiopsida</taxon>
        <taxon>Selaginellales</taxon>
        <taxon>Selaginellaceae</taxon>
        <taxon>Selaginella</taxon>
    </lineage>
</organism>
<dbReference type="Proteomes" id="UP000001514">
    <property type="component" value="Unassembled WGS sequence"/>
</dbReference>
<sequence>DIVAWTSILEIYSQAGEMGVARATFDRMPELDTICWTAMIFACSRSKAGEQALELFASMQMEGWNPNGVTCLNVLAACAHLGLVDQCQGFLGSMSLDHGLSPGIEHISCAIDLLGRMGRLEQAEELLRAMPFSPDAAAIR</sequence>
<dbReference type="EMBL" id="GL377565">
    <property type="protein sequence ID" value="EFJ38474.1"/>
    <property type="molecule type" value="Genomic_DNA"/>
</dbReference>
<evidence type="ECO:0008006" key="5">
    <source>
        <dbReference type="Google" id="ProtNLM"/>
    </source>
</evidence>
<gene>
    <name evidence="3" type="ORF">SELMODRAFT_71827</name>
</gene>
<feature type="non-terminal residue" evidence="3">
    <location>
        <position position="1"/>
    </location>
</feature>
<feature type="non-terminal residue" evidence="3">
    <location>
        <position position="140"/>
    </location>
</feature>
<dbReference type="GO" id="GO:0003723">
    <property type="term" value="F:RNA binding"/>
    <property type="evidence" value="ECO:0007669"/>
    <property type="project" value="InterPro"/>
</dbReference>
<feature type="repeat" description="PPR" evidence="2">
    <location>
        <begin position="32"/>
        <end position="66"/>
    </location>
</feature>
<dbReference type="STRING" id="88036.D8QQK8"/>
<dbReference type="Pfam" id="PF13041">
    <property type="entry name" value="PPR_2"/>
    <property type="match status" value="1"/>
</dbReference>
<keyword evidence="1" id="KW-0677">Repeat</keyword>
<evidence type="ECO:0000313" key="4">
    <source>
        <dbReference type="Proteomes" id="UP000001514"/>
    </source>
</evidence>
<dbReference type="NCBIfam" id="TIGR00756">
    <property type="entry name" value="PPR"/>
    <property type="match status" value="1"/>
</dbReference>
<evidence type="ECO:0000256" key="2">
    <source>
        <dbReference type="PROSITE-ProRule" id="PRU00708"/>
    </source>
</evidence>
<dbReference type="GO" id="GO:0009451">
    <property type="term" value="P:RNA modification"/>
    <property type="evidence" value="ECO:0007669"/>
    <property type="project" value="InterPro"/>
</dbReference>
<reference evidence="3 4" key="1">
    <citation type="journal article" date="2011" name="Science">
        <title>The Selaginella genome identifies genetic changes associated with the evolution of vascular plants.</title>
        <authorList>
            <person name="Banks J.A."/>
            <person name="Nishiyama T."/>
            <person name="Hasebe M."/>
            <person name="Bowman J.L."/>
            <person name="Gribskov M."/>
            <person name="dePamphilis C."/>
            <person name="Albert V.A."/>
            <person name="Aono N."/>
            <person name="Aoyama T."/>
            <person name="Ambrose B.A."/>
            <person name="Ashton N.W."/>
            <person name="Axtell M.J."/>
            <person name="Barker E."/>
            <person name="Barker M.S."/>
            <person name="Bennetzen J.L."/>
            <person name="Bonawitz N.D."/>
            <person name="Chapple C."/>
            <person name="Cheng C."/>
            <person name="Correa L.G."/>
            <person name="Dacre M."/>
            <person name="DeBarry J."/>
            <person name="Dreyer I."/>
            <person name="Elias M."/>
            <person name="Engstrom E.M."/>
            <person name="Estelle M."/>
            <person name="Feng L."/>
            <person name="Finet C."/>
            <person name="Floyd S.K."/>
            <person name="Frommer W.B."/>
            <person name="Fujita T."/>
            <person name="Gramzow L."/>
            <person name="Gutensohn M."/>
            <person name="Harholt J."/>
            <person name="Hattori M."/>
            <person name="Heyl A."/>
            <person name="Hirai T."/>
            <person name="Hiwatashi Y."/>
            <person name="Ishikawa M."/>
            <person name="Iwata M."/>
            <person name="Karol K.G."/>
            <person name="Koehler B."/>
            <person name="Kolukisaoglu U."/>
            <person name="Kubo M."/>
            <person name="Kurata T."/>
            <person name="Lalonde S."/>
            <person name="Li K."/>
            <person name="Li Y."/>
            <person name="Litt A."/>
            <person name="Lyons E."/>
            <person name="Manning G."/>
            <person name="Maruyama T."/>
            <person name="Michael T.P."/>
            <person name="Mikami K."/>
            <person name="Miyazaki S."/>
            <person name="Morinaga S."/>
            <person name="Murata T."/>
            <person name="Mueller-Roeber B."/>
            <person name="Nelson D.R."/>
            <person name="Obara M."/>
            <person name="Oguri Y."/>
            <person name="Olmstead R.G."/>
            <person name="Onodera N."/>
            <person name="Petersen B.L."/>
            <person name="Pils B."/>
            <person name="Prigge M."/>
            <person name="Rensing S.A."/>
            <person name="Riano-Pachon D.M."/>
            <person name="Roberts A.W."/>
            <person name="Sato Y."/>
            <person name="Scheller H.V."/>
            <person name="Schulz B."/>
            <person name="Schulz C."/>
            <person name="Shakirov E.V."/>
            <person name="Shibagaki N."/>
            <person name="Shinohara N."/>
            <person name="Shippen D.E."/>
            <person name="Soerensen I."/>
            <person name="Sotooka R."/>
            <person name="Sugimoto N."/>
            <person name="Sugita M."/>
            <person name="Sumikawa N."/>
            <person name="Tanurdzic M."/>
            <person name="Theissen G."/>
            <person name="Ulvskov P."/>
            <person name="Wakazuki S."/>
            <person name="Weng J.K."/>
            <person name="Willats W.W."/>
            <person name="Wipf D."/>
            <person name="Wolf P.G."/>
            <person name="Yang L."/>
            <person name="Zimmer A.D."/>
            <person name="Zhu Q."/>
            <person name="Mitros T."/>
            <person name="Hellsten U."/>
            <person name="Loque D."/>
            <person name="Otillar R."/>
            <person name="Salamov A."/>
            <person name="Schmutz J."/>
            <person name="Shapiro H."/>
            <person name="Lindquist E."/>
            <person name="Lucas S."/>
            <person name="Rokhsar D."/>
            <person name="Grigoriev I.V."/>
        </authorList>
    </citation>
    <scope>NUCLEOTIDE SEQUENCE [LARGE SCALE GENOMIC DNA]</scope>
</reference>
<dbReference type="PROSITE" id="PS51375">
    <property type="entry name" value="PPR"/>
    <property type="match status" value="1"/>
</dbReference>
<dbReference type="Gramene" id="EFJ38474">
    <property type="protein sequence ID" value="EFJ38474"/>
    <property type="gene ID" value="SELMODRAFT_71827"/>
</dbReference>
<dbReference type="PANTHER" id="PTHR47926">
    <property type="entry name" value="PENTATRICOPEPTIDE REPEAT-CONTAINING PROTEIN"/>
    <property type="match status" value="1"/>
</dbReference>
<dbReference type="HOGENOM" id="CLU_002706_0_0_1"/>
<dbReference type="eggNOG" id="KOG4197">
    <property type="taxonomic scope" value="Eukaryota"/>
</dbReference>
<dbReference type="KEGG" id="smo:SELMODRAFT_71827"/>
<proteinExistence type="predicted"/>
<keyword evidence="4" id="KW-1185">Reference proteome</keyword>
<dbReference type="InterPro" id="IPR046960">
    <property type="entry name" value="PPR_At4g14850-like_plant"/>
</dbReference>